<evidence type="ECO:0000256" key="1">
    <source>
        <dbReference type="SAM" id="MobiDB-lite"/>
    </source>
</evidence>
<keyword evidence="3" id="KW-1185">Reference proteome</keyword>
<feature type="compositionally biased region" description="Basic and acidic residues" evidence="1">
    <location>
        <begin position="26"/>
        <end position="41"/>
    </location>
</feature>
<feature type="compositionally biased region" description="Basic and acidic residues" evidence="1">
    <location>
        <begin position="49"/>
        <end position="63"/>
    </location>
</feature>
<gene>
    <name evidence="2" type="ORF">KFL_001110160</name>
</gene>
<name>A0A1Y1HUY5_KLENI</name>
<reference evidence="2 3" key="1">
    <citation type="journal article" date="2014" name="Nat. Commun.">
        <title>Klebsormidium flaccidum genome reveals primary factors for plant terrestrial adaptation.</title>
        <authorList>
            <person name="Hori K."/>
            <person name="Maruyama F."/>
            <person name="Fujisawa T."/>
            <person name="Togashi T."/>
            <person name="Yamamoto N."/>
            <person name="Seo M."/>
            <person name="Sato S."/>
            <person name="Yamada T."/>
            <person name="Mori H."/>
            <person name="Tajima N."/>
            <person name="Moriyama T."/>
            <person name="Ikeuchi M."/>
            <person name="Watanabe M."/>
            <person name="Wada H."/>
            <person name="Kobayashi K."/>
            <person name="Saito M."/>
            <person name="Masuda T."/>
            <person name="Sasaki-Sekimoto Y."/>
            <person name="Mashiguchi K."/>
            <person name="Awai K."/>
            <person name="Shimojima M."/>
            <person name="Masuda S."/>
            <person name="Iwai M."/>
            <person name="Nobusawa T."/>
            <person name="Narise T."/>
            <person name="Kondo S."/>
            <person name="Saito H."/>
            <person name="Sato R."/>
            <person name="Murakawa M."/>
            <person name="Ihara Y."/>
            <person name="Oshima-Yamada Y."/>
            <person name="Ohtaka K."/>
            <person name="Satoh M."/>
            <person name="Sonobe K."/>
            <person name="Ishii M."/>
            <person name="Ohtani R."/>
            <person name="Kanamori-Sato M."/>
            <person name="Honoki R."/>
            <person name="Miyazaki D."/>
            <person name="Mochizuki H."/>
            <person name="Umetsu J."/>
            <person name="Higashi K."/>
            <person name="Shibata D."/>
            <person name="Kamiya Y."/>
            <person name="Sato N."/>
            <person name="Nakamura Y."/>
            <person name="Tabata S."/>
            <person name="Ida S."/>
            <person name="Kurokawa K."/>
            <person name="Ohta H."/>
        </authorList>
    </citation>
    <scope>NUCLEOTIDE SEQUENCE [LARGE SCALE GENOMIC DNA]</scope>
    <source>
        <strain evidence="2 3">NIES-2285</strain>
    </source>
</reference>
<protein>
    <submittedName>
        <fullName evidence="2">Uncharacterized protein</fullName>
    </submittedName>
</protein>
<evidence type="ECO:0000313" key="3">
    <source>
        <dbReference type="Proteomes" id="UP000054558"/>
    </source>
</evidence>
<accession>A0A1Y1HUY5</accession>
<sequence>MASHKATHGQDEKVISGKPPSVSEGDYLKEYDIPARPRGTEMDQPLPSEKGHSEPVLDDKETAARIGDASRQGDDNNPNDNPNPVKAAGGNFEQRLSDKEQDDQVDLSAQQTALGPNVSSNDE</sequence>
<feature type="region of interest" description="Disordered" evidence="1">
    <location>
        <begin position="1"/>
        <end position="123"/>
    </location>
</feature>
<feature type="compositionally biased region" description="Polar residues" evidence="1">
    <location>
        <begin position="107"/>
        <end position="123"/>
    </location>
</feature>
<dbReference type="AlphaFoldDB" id="A0A1Y1HUY5"/>
<feature type="compositionally biased region" description="Low complexity" evidence="1">
    <location>
        <begin position="75"/>
        <end position="84"/>
    </location>
</feature>
<evidence type="ECO:0000313" key="2">
    <source>
        <dbReference type="EMBL" id="GAQ82440.1"/>
    </source>
</evidence>
<dbReference type="EMBL" id="DF237060">
    <property type="protein sequence ID" value="GAQ82440.1"/>
    <property type="molecule type" value="Genomic_DNA"/>
</dbReference>
<dbReference type="Proteomes" id="UP000054558">
    <property type="component" value="Unassembled WGS sequence"/>
</dbReference>
<proteinExistence type="predicted"/>
<organism evidence="2 3">
    <name type="scientific">Klebsormidium nitens</name>
    <name type="common">Green alga</name>
    <name type="synonym">Ulothrix nitens</name>
    <dbReference type="NCBI Taxonomy" id="105231"/>
    <lineage>
        <taxon>Eukaryota</taxon>
        <taxon>Viridiplantae</taxon>
        <taxon>Streptophyta</taxon>
        <taxon>Klebsormidiophyceae</taxon>
        <taxon>Klebsormidiales</taxon>
        <taxon>Klebsormidiaceae</taxon>
        <taxon>Klebsormidium</taxon>
    </lineage>
</organism>